<keyword evidence="4" id="KW-0804">Transcription</keyword>
<dbReference type="PANTHER" id="PTHR30363:SF4">
    <property type="entry name" value="GLYCEROL-3-PHOSPHATE REGULON REPRESSOR"/>
    <property type="match status" value="1"/>
</dbReference>
<dbReference type="InterPro" id="IPR036388">
    <property type="entry name" value="WH-like_DNA-bd_sf"/>
</dbReference>
<dbReference type="SUPFAM" id="SSF46785">
    <property type="entry name" value="Winged helix' DNA-binding domain"/>
    <property type="match status" value="1"/>
</dbReference>
<dbReference type="InterPro" id="IPR036390">
    <property type="entry name" value="WH_DNA-bd_sf"/>
</dbReference>
<dbReference type="Pfam" id="PF00455">
    <property type="entry name" value="DeoRC"/>
    <property type="match status" value="1"/>
</dbReference>
<keyword evidence="2" id="KW-0805">Transcription regulation</keyword>
<dbReference type="PRINTS" id="PR00037">
    <property type="entry name" value="HTHLACR"/>
</dbReference>
<sequence length="250" mass="27443">MLVEERRDEITQVIQSKGFISLGELSCAINVSESTIRRDLEYLEGIGQVRRTRGGASYVGDALTGFDVRRNLASTEKQKIGRATAEFIGRQETIILDGGTTTLEVAKHLAGKGLQVVTNSLPIANHLVGVADVELIYLGGYVYPKTGVALGELTIEALKRVHARRLIMSVGGITERGLFNTNSLLAETERQMIESVDEVIVVADHTKFGHSELAHLGPLDIVHKMVVDENTPEEWLTRLKKLNIECIVAK</sequence>
<evidence type="ECO:0000256" key="3">
    <source>
        <dbReference type="ARBA" id="ARBA00023125"/>
    </source>
</evidence>
<keyword evidence="3" id="KW-0238">DNA-binding</keyword>
<evidence type="ECO:0000256" key="1">
    <source>
        <dbReference type="ARBA" id="ARBA00022491"/>
    </source>
</evidence>
<dbReference type="SMART" id="SM01134">
    <property type="entry name" value="DeoRC"/>
    <property type="match status" value="1"/>
</dbReference>
<evidence type="ECO:0000256" key="2">
    <source>
        <dbReference type="ARBA" id="ARBA00023015"/>
    </source>
</evidence>
<name>A0A517QH91_9PLAN</name>
<dbReference type="GO" id="GO:0003700">
    <property type="term" value="F:DNA-binding transcription factor activity"/>
    <property type="evidence" value="ECO:0007669"/>
    <property type="project" value="InterPro"/>
</dbReference>
<dbReference type="InterPro" id="IPR018356">
    <property type="entry name" value="Tscrpt_reg_HTH_DeoR_CS"/>
</dbReference>
<dbReference type="Pfam" id="PF08220">
    <property type="entry name" value="HTH_DeoR"/>
    <property type="match status" value="1"/>
</dbReference>
<dbReference type="PANTHER" id="PTHR30363">
    <property type="entry name" value="HTH-TYPE TRANSCRIPTIONAL REGULATOR SRLR-RELATED"/>
    <property type="match status" value="1"/>
</dbReference>
<evidence type="ECO:0000313" key="6">
    <source>
        <dbReference type="EMBL" id="QDT31003.1"/>
    </source>
</evidence>
<proteinExistence type="predicted"/>
<organism evidence="6 7">
    <name type="scientific">Thalassoglobus polymorphus</name>
    <dbReference type="NCBI Taxonomy" id="2527994"/>
    <lineage>
        <taxon>Bacteria</taxon>
        <taxon>Pseudomonadati</taxon>
        <taxon>Planctomycetota</taxon>
        <taxon>Planctomycetia</taxon>
        <taxon>Planctomycetales</taxon>
        <taxon>Planctomycetaceae</taxon>
        <taxon>Thalassoglobus</taxon>
    </lineage>
</organism>
<evidence type="ECO:0000259" key="5">
    <source>
        <dbReference type="PROSITE" id="PS51000"/>
    </source>
</evidence>
<dbReference type="EMBL" id="CP036267">
    <property type="protein sequence ID" value="QDT31003.1"/>
    <property type="molecule type" value="Genomic_DNA"/>
</dbReference>
<dbReference type="Gene3D" id="1.10.10.10">
    <property type="entry name" value="Winged helix-like DNA-binding domain superfamily/Winged helix DNA-binding domain"/>
    <property type="match status" value="1"/>
</dbReference>
<dbReference type="PROSITE" id="PS51000">
    <property type="entry name" value="HTH_DEOR_2"/>
    <property type="match status" value="1"/>
</dbReference>
<evidence type="ECO:0000256" key="4">
    <source>
        <dbReference type="ARBA" id="ARBA00023163"/>
    </source>
</evidence>
<dbReference type="KEGG" id="tpol:Mal48_02330"/>
<dbReference type="Gene3D" id="3.40.50.1360">
    <property type="match status" value="1"/>
</dbReference>
<keyword evidence="7" id="KW-1185">Reference proteome</keyword>
<dbReference type="AlphaFoldDB" id="A0A517QH91"/>
<keyword evidence="1" id="KW-0678">Repressor</keyword>
<protein>
    <submittedName>
        <fullName evidence="6">HTH-type transcriptional repressor GlcR</fullName>
    </submittedName>
</protein>
<feature type="domain" description="HTH deoR-type" evidence="5">
    <location>
        <begin position="3"/>
        <end position="58"/>
    </location>
</feature>
<dbReference type="InterPro" id="IPR050313">
    <property type="entry name" value="Carb_Metab_HTH_regulators"/>
</dbReference>
<dbReference type="InterPro" id="IPR001034">
    <property type="entry name" value="DeoR_HTH"/>
</dbReference>
<reference evidence="6 7" key="1">
    <citation type="submission" date="2019-02" db="EMBL/GenBank/DDBJ databases">
        <title>Deep-cultivation of Planctomycetes and their phenomic and genomic characterization uncovers novel biology.</title>
        <authorList>
            <person name="Wiegand S."/>
            <person name="Jogler M."/>
            <person name="Boedeker C."/>
            <person name="Pinto D."/>
            <person name="Vollmers J."/>
            <person name="Rivas-Marin E."/>
            <person name="Kohn T."/>
            <person name="Peeters S.H."/>
            <person name="Heuer A."/>
            <person name="Rast P."/>
            <person name="Oberbeckmann S."/>
            <person name="Bunk B."/>
            <person name="Jeske O."/>
            <person name="Meyerdierks A."/>
            <person name="Storesund J.E."/>
            <person name="Kallscheuer N."/>
            <person name="Luecker S."/>
            <person name="Lage O.M."/>
            <person name="Pohl T."/>
            <person name="Merkel B.J."/>
            <person name="Hornburger P."/>
            <person name="Mueller R.-W."/>
            <person name="Bruemmer F."/>
            <person name="Labrenz M."/>
            <person name="Spormann A.M."/>
            <person name="Op den Camp H."/>
            <person name="Overmann J."/>
            <person name="Amann R."/>
            <person name="Jetten M.S.M."/>
            <person name="Mascher T."/>
            <person name="Medema M.H."/>
            <person name="Devos D.P."/>
            <person name="Kaster A.-K."/>
            <person name="Ovreas L."/>
            <person name="Rohde M."/>
            <person name="Galperin M.Y."/>
            <person name="Jogler C."/>
        </authorList>
    </citation>
    <scope>NUCLEOTIDE SEQUENCE [LARGE SCALE GENOMIC DNA]</scope>
    <source>
        <strain evidence="6 7">Mal48</strain>
    </source>
</reference>
<dbReference type="GO" id="GO:0003677">
    <property type="term" value="F:DNA binding"/>
    <property type="evidence" value="ECO:0007669"/>
    <property type="project" value="UniProtKB-KW"/>
</dbReference>
<dbReference type="OrthoDB" id="9797223at2"/>
<dbReference type="InterPro" id="IPR037171">
    <property type="entry name" value="NagB/RpiA_transferase-like"/>
</dbReference>
<dbReference type="Proteomes" id="UP000315724">
    <property type="component" value="Chromosome"/>
</dbReference>
<dbReference type="RefSeq" id="WP_145195270.1">
    <property type="nucleotide sequence ID" value="NZ_CP036267.1"/>
</dbReference>
<dbReference type="SUPFAM" id="SSF100950">
    <property type="entry name" value="NagB/RpiA/CoA transferase-like"/>
    <property type="match status" value="1"/>
</dbReference>
<dbReference type="PROSITE" id="PS00894">
    <property type="entry name" value="HTH_DEOR_1"/>
    <property type="match status" value="1"/>
</dbReference>
<accession>A0A517QH91</accession>
<dbReference type="SMART" id="SM00420">
    <property type="entry name" value="HTH_DEOR"/>
    <property type="match status" value="1"/>
</dbReference>
<gene>
    <name evidence="6" type="primary">glcR</name>
    <name evidence="6" type="ORF">Mal48_02330</name>
</gene>
<evidence type="ECO:0000313" key="7">
    <source>
        <dbReference type="Proteomes" id="UP000315724"/>
    </source>
</evidence>
<dbReference type="InterPro" id="IPR014036">
    <property type="entry name" value="DeoR-like_C"/>
</dbReference>